<name>A0A8E0RSN8_9TREM</name>
<dbReference type="OrthoDB" id="10621100at2759"/>
<sequence length="477" mass="56129">MPNRFSNASFYKNFDFGMMMTIAILTCCKFIRRRYSDVFQPPNFTSKLLSDEERNQLEQRIYETWSLYESVLRTISVKEYDLTELSTDARLQLSIFAAKIDEIRCRFNRNELCSPSSVYKQPFDETSHWNRCFNFQRKERDRRFKSELQTLPSVWSGLISLCIIHETFDMPGIAPQGPGVETYREMGTLHLACQYLLKYGEWTMSHMPWNSDEDGNDEQQFKHSERYWSCADHTMIFNWFTKTTVDQKDWSRMYKWLQVMVRENGSPIHSIGLILHLLHQLLNNLTREHAVHLGEAYRLSTISLISNTADVDEMSWLMNGLLPPRLLIRCWLETHAELTIKRGREFFSTLFLTWLNLDNCSFAPSPENSSNILAIKRDKQGCRKIIPDLQKFCTEFLHLGRLLTAENVKGTEFRTSHLIQPSKNVIEFCTSFLAKADWDHFKCNQFCQFFCDLFRKIRIITSEAHLARHLPAHAPPF</sequence>
<evidence type="ECO:0000313" key="2">
    <source>
        <dbReference type="Proteomes" id="UP000728185"/>
    </source>
</evidence>
<dbReference type="EMBL" id="LUCM01007513">
    <property type="protein sequence ID" value="KAA0189811.1"/>
    <property type="molecule type" value="Genomic_DNA"/>
</dbReference>
<keyword evidence="2" id="KW-1185">Reference proteome</keyword>
<dbReference type="AlphaFoldDB" id="A0A8E0RSN8"/>
<gene>
    <name evidence="1" type="ORF">FBUS_03444</name>
</gene>
<accession>A0A8E0RSN8</accession>
<dbReference type="Proteomes" id="UP000728185">
    <property type="component" value="Unassembled WGS sequence"/>
</dbReference>
<evidence type="ECO:0000313" key="1">
    <source>
        <dbReference type="EMBL" id="KAA0189811.1"/>
    </source>
</evidence>
<organism evidence="1 2">
    <name type="scientific">Fasciolopsis buskii</name>
    <dbReference type="NCBI Taxonomy" id="27845"/>
    <lineage>
        <taxon>Eukaryota</taxon>
        <taxon>Metazoa</taxon>
        <taxon>Spiralia</taxon>
        <taxon>Lophotrochozoa</taxon>
        <taxon>Platyhelminthes</taxon>
        <taxon>Trematoda</taxon>
        <taxon>Digenea</taxon>
        <taxon>Plagiorchiida</taxon>
        <taxon>Echinostomata</taxon>
        <taxon>Echinostomatoidea</taxon>
        <taxon>Fasciolidae</taxon>
        <taxon>Fasciolopsis</taxon>
    </lineage>
</organism>
<protein>
    <submittedName>
        <fullName evidence="1">Uncharacterized protein</fullName>
    </submittedName>
</protein>
<reference evidence="1" key="1">
    <citation type="submission" date="2019-05" db="EMBL/GenBank/DDBJ databases">
        <title>Annotation for the trematode Fasciolopsis buski.</title>
        <authorList>
            <person name="Choi Y.-J."/>
        </authorList>
    </citation>
    <scope>NUCLEOTIDE SEQUENCE</scope>
    <source>
        <strain evidence="1">HT</strain>
        <tissue evidence="1">Whole worm</tissue>
    </source>
</reference>
<comment type="caution">
    <text evidence="1">The sequence shown here is derived from an EMBL/GenBank/DDBJ whole genome shotgun (WGS) entry which is preliminary data.</text>
</comment>
<proteinExistence type="predicted"/>